<dbReference type="Proteomes" id="UP001139353">
    <property type="component" value="Unassembled WGS sequence"/>
</dbReference>
<evidence type="ECO:0000313" key="1">
    <source>
        <dbReference type="EMBL" id="MCK9688756.1"/>
    </source>
</evidence>
<reference evidence="1" key="1">
    <citation type="submission" date="2021-11" db="EMBL/GenBank/DDBJ databases">
        <title>BS-T2-15 a new species belonging to the Comamonadaceae family isolated from the soil of a French oak forest.</title>
        <authorList>
            <person name="Mieszkin S."/>
            <person name="Alain K."/>
        </authorList>
    </citation>
    <scope>NUCLEOTIDE SEQUENCE</scope>
    <source>
        <strain evidence="1">BS-T2-15</strain>
    </source>
</reference>
<dbReference type="EMBL" id="JAJLJH010000010">
    <property type="protein sequence ID" value="MCK9688756.1"/>
    <property type="molecule type" value="Genomic_DNA"/>
</dbReference>
<protein>
    <submittedName>
        <fullName evidence="1">Membrane protein insertion efficiency factor YidD</fullName>
    </submittedName>
</protein>
<sequence>MKLARDLLLAAIRGYKRHVSPRKGFACAYRVHLGACSCSTLGLRAISRYGAWRGLGVLRLRLAQCHLVAEERRARPFVARSAQAGFVDCDVPCDASCVDASSCSGCDACSIDAFEFAACVDCGDVDDCGCPSWHWPTKRAVRRPRRRGDPVLWEPGRGGPPAED</sequence>
<dbReference type="AlphaFoldDB" id="A0A9X2C2K5"/>
<name>A0A9X2C2K5_9BURK</name>
<proteinExistence type="predicted"/>
<dbReference type="SMART" id="SM01234">
    <property type="entry name" value="Haemolytic"/>
    <property type="match status" value="1"/>
</dbReference>
<dbReference type="Pfam" id="PF01809">
    <property type="entry name" value="YidD"/>
    <property type="match status" value="1"/>
</dbReference>
<dbReference type="RefSeq" id="WP_275684803.1">
    <property type="nucleotide sequence ID" value="NZ_JAJLJH010000010.1"/>
</dbReference>
<gene>
    <name evidence="1" type="primary">yidD</name>
    <name evidence="1" type="ORF">LPC04_23840</name>
</gene>
<organism evidence="1 2">
    <name type="scientific">Scleromatobacter humisilvae</name>
    <dbReference type="NCBI Taxonomy" id="2897159"/>
    <lineage>
        <taxon>Bacteria</taxon>
        <taxon>Pseudomonadati</taxon>
        <taxon>Pseudomonadota</taxon>
        <taxon>Betaproteobacteria</taxon>
        <taxon>Burkholderiales</taxon>
        <taxon>Sphaerotilaceae</taxon>
        <taxon>Scleromatobacter</taxon>
    </lineage>
</organism>
<dbReference type="NCBIfam" id="TIGR00278">
    <property type="entry name" value="membrane protein insertion efficiency factor YidD"/>
    <property type="match status" value="1"/>
</dbReference>
<accession>A0A9X2C2K5</accession>
<dbReference type="InterPro" id="IPR002696">
    <property type="entry name" value="Membr_insert_effic_factor_YidD"/>
</dbReference>
<keyword evidence="2" id="KW-1185">Reference proteome</keyword>
<comment type="caution">
    <text evidence="1">The sequence shown here is derived from an EMBL/GenBank/DDBJ whole genome shotgun (WGS) entry which is preliminary data.</text>
</comment>
<evidence type="ECO:0000313" key="2">
    <source>
        <dbReference type="Proteomes" id="UP001139353"/>
    </source>
</evidence>